<evidence type="ECO:0000313" key="1">
    <source>
        <dbReference type="Proteomes" id="UP000515135"/>
    </source>
</evidence>
<organism evidence="1 2">
    <name type="scientific">Branchiostoma belcheri</name>
    <name type="common">Amphioxus</name>
    <dbReference type="NCBI Taxonomy" id="7741"/>
    <lineage>
        <taxon>Eukaryota</taxon>
        <taxon>Metazoa</taxon>
        <taxon>Chordata</taxon>
        <taxon>Cephalochordata</taxon>
        <taxon>Leptocardii</taxon>
        <taxon>Amphioxiformes</taxon>
        <taxon>Branchiostomatidae</taxon>
        <taxon>Branchiostoma</taxon>
    </lineage>
</organism>
<dbReference type="RefSeq" id="XP_019621155.1">
    <property type="nucleotide sequence ID" value="XM_019765596.1"/>
</dbReference>
<keyword evidence="1" id="KW-1185">Reference proteome</keyword>
<gene>
    <name evidence="2" type="primary">LOC109467577</name>
</gene>
<reference evidence="2" key="1">
    <citation type="submission" date="2025-08" db="UniProtKB">
        <authorList>
            <consortium name="RefSeq"/>
        </authorList>
    </citation>
    <scope>IDENTIFICATION</scope>
    <source>
        <tissue evidence="2">Gonad</tissue>
    </source>
</reference>
<evidence type="ECO:0000313" key="2">
    <source>
        <dbReference type="RefSeq" id="XP_019621155.1"/>
    </source>
</evidence>
<dbReference type="Proteomes" id="UP000515135">
    <property type="component" value="Unplaced"/>
</dbReference>
<dbReference type="KEGG" id="bbel:109467577"/>
<sequence>MSKATLAKMLQIDDDDLAQPRAPAENCVPEEVKRKMHLLQEDGLTFEDALHHVRKDVIPEGYTYHTWRPHIPETELDKLRSIIATFRFRARVAQLKQEGADFTKYLYVPEVDPITNREHHEREDHNHMLKHMAHERRRT</sequence>
<dbReference type="GeneID" id="109467577"/>
<proteinExistence type="predicted"/>
<name>A0A6P4XX00_BRABE</name>
<protein>
    <submittedName>
        <fullName evidence="2">Uncharacterized protein LOC109467577</fullName>
    </submittedName>
</protein>
<dbReference type="AlphaFoldDB" id="A0A6P4XX00"/>
<accession>A0A6P4XX00</accession>
<dbReference type="OrthoDB" id="5980952at2759"/>